<keyword evidence="8" id="KW-1185">Reference proteome</keyword>
<evidence type="ECO:0000256" key="5">
    <source>
        <dbReference type="SAM" id="MobiDB-lite"/>
    </source>
</evidence>
<evidence type="ECO:0000256" key="1">
    <source>
        <dbReference type="ARBA" id="ARBA00009670"/>
    </source>
</evidence>
<dbReference type="STRING" id="669874.A0A1E4TRI4"/>
<keyword evidence="4" id="KW-0067">ATP-binding</keyword>
<dbReference type="CDD" id="cd13970">
    <property type="entry name" value="ABC1_ADCK3"/>
    <property type="match status" value="1"/>
</dbReference>
<accession>A0A1E4TRI4</accession>
<dbReference type="InterPro" id="IPR051409">
    <property type="entry name" value="Atypical_kinase_ADCK"/>
</dbReference>
<dbReference type="InterPro" id="IPR004147">
    <property type="entry name" value="ABC1_dom"/>
</dbReference>
<reference evidence="8" key="1">
    <citation type="submission" date="2016-05" db="EMBL/GenBank/DDBJ databases">
        <title>Comparative genomics of biotechnologically important yeasts.</title>
        <authorList>
            <consortium name="DOE Joint Genome Institute"/>
            <person name="Riley R."/>
            <person name="Haridas S."/>
            <person name="Wolfe K.H."/>
            <person name="Lopes M.R."/>
            <person name="Hittinger C.T."/>
            <person name="Goker M."/>
            <person name="Salamov A."/>
            <person name="Wisecaver J."/>
            <person name="Long T.M."/>
            <person name="Aerts A.L."/>
            <person name="Barry K."/>
            <person name="Choi C."/>
            <person name="Clum A."/>
            <person name="Coughlan A.Y."/>
            <person name="Deshpande S."/>
            <person name="Douglass A.P."/>
            <person name="Hanson S.J."/>
            <person name="Klenk H.-P."/>
            <person name="Labutti K."/>
            <person name="Lapidus A."/>
            <person name="Lindquist E."/>
            <person name="Lipzen A."/>
            <person name="Meier-Kolthoff J.P."/>
            <person name="Ohm R.A."/>
            <person name="Otillar R.P."/>
            <person name="Pangilinan J."/>
            <person name="Peng Y."/>
            <person name="Rokas A."/>
            <person name="Rosa C.A."/>
            <person name="Scheuner C."/>
            <person name="Sibirny A.A."/>
            <person name="Slot J.C."/>
            <person name="Stielow J.B."/>
            <person name="Sun H."/>
            <person name="Kurtzman C.P."/>
            <person name="Blackwell M."/>
            <person name="Grigoriev I.V."/>
            <person name="Jeffries T.W."/>
        </authorList>
    </citation>
    <scope>NUCLEOTIDE SEQUENCE [LARGE SCALE GENOMIC DNA]</scope>
    <source>
        <strain evidence="8">NRRL Y-2460</strain>
    </source>
</reference>
<protein>
    <recommendedName>
        <fullName evidence="6">ABC1 atypical kinase-like domain-containing protein</fullName>
    </recommendedName>
</protein>
<dbReference type="OrthoDB" id="201153at2759"/>
<dbReference type="GO" id="GO:0005759">
    <property type="term" value="C:mitochondrial matrix"/>
    <property type="evidence" value="ECO:0007669"/>
    <property type="project" value="EnsemblFungi"/>
</dbReference>
<keyword evidence="2" id="KW-0808">Transferase</keyword>
<keyword evidence="3" id="KW-0547">Nucleotide-binding</keyword>
<dbReference type="InterPro" id="IPR034646">
    <property type="entry name" value="ADCK3_dom"/>
</dbReference>
<feature type="compositionally biased region" description="Low complexity" evidence="5">
    <location>
        <begin position="100"/>
        <end position="110"/>
    </location>
</feature>
<evidence type="ECO:0000313" key="7">
    <source>
        <dbReference type="EMBL" id="ODV94375.1"/>
    </source>
</evidence>
<dbReference type="Pfam" id="PF03109">
    <property type="entry name" value="ABC1"/>
    <property type="match status" value="1"/>
</dbReference>
<name>A0A1E4TRI4_PACTA</name>
<feature type="compositionally biased region" description="Polar residues" evidence="5">
    <location>
        <begin position="116"/>
        <end position="133"/>
    </location>
</feature>
<dbReference type="GO" id="GO:0005524">
    <property type="term" value="F:ATP binding"/>
    <property type="evidence" value="ECO:0007669"/>
    <property type="project" value="UniProtKB-KW"/>
</dbReference>
<dbReference type="GO" id="GO:0008289">
    <property type="term" value="F:lipid binding"/>
    <property type="evidence" value="ECO:0007669"/>
    <property type="project" value="EnsemblFungi"/>
</dbReference>
<dbReference type="GO" id="GO:0006744">
    <property type="term" value="P:ubiquinone biosynthetic process"/>
    <property type="evidence" value="ECO:0007669"/>
    <property type="project" value="EnsemblFungi"/>
</dbReference>
<dbReference type="SUPFAM" id="SSF56112">
    <property type="entry name" value="Protein kinase-like (PK-like)"/>
    <property type="match status" value="1"/>
</dbReference>
<feature type="compositionally biased region" description="Basic and acidic residues" evidence="5">
    <location>
        <begin position="88"/>
        <end position="99"/>
    </location>
</feature>
<evidence type="ECO:0000256" key="4">
    <source>
        <dbReference type="ARBA" id="ARBA00022840"/>
    </source>
</evidence>
<gene>
    <name evidence="7" type="ORF">PACTADRAFT_51220</name>
</gene>
<feature type="domain" description="ABC1 atypical kinase-like" evidence="6">
    <location>
        <begin position="250"/>
        <end position="488"/>
    </location>
</feature>
<feature type="region of interest" description="Disordered" evidence="5">
    <location>
        <begin position="88"/>
        <end position="159"/>
    </location>
</feature>
<organism evidence="7 8">
    <name type="scientific">Pachysolen tannophilus NRRL Y-2460</name>
    <dbReference type="NCBI Taxonomy" id="669874"/>
    <lineage>
        <taxon>Eukaryota</taxon>
        <taxon>Fungi</taxon>
        <taxon>Dikarya</taxon>
        <taxon>Ascomycota</taxon>
        <taxon>Saccharomycotina</taxon>
        <taxon>Pichiomycetes</taxon>
        <taxon>Pachysolenaceae</taxon>
        <taxon>Pachysolen</taxon>
    </lineage>
</organism>
<comment type="similarity">
    <text evidence="1">Belongs to the protein kinase superfamily. ADCK protein kinase family.</text>
</comment>
<dbReference type="GO" id="GO:0004672">
    <property type="term" value="F:protein kinase activity"/>
    <property type="evidence" value="ECO:0007669"/>
    <property type="project" value="EnsemblFungi"/>
</dbReference>
<dbReference type="PANTHER" id="PTHR43851:SF3">
    <property type="entry name" value="COENZYME Q8"/>
    <property type="match status" value="1"/>
</dbReference>
<dbReference type="EMBL" id="KV454016">
    <property type="protein sequence ID" value="ODV94375.1"/>
    <property type="molecule type" value="Genomic_DNA"/>
</dbReference>
<dbReference type="PANTHER" id="PTHR43851">
    <property type="match status" value="1"/>
</dbReference>
<evidence type="ECO:0000256" key="3">
    <source>
        <dbReference type="ARBA" id="ARBA00022741"/>
    </source>
</evidence>
<dbReference type="InterPro" id="IPR011009">
    <property type="entry name" value="Kinase-like_dom_sf"/>
</dbReference>
<proteinExistence type="inferred from homology"/>
<dbReference type="AlphaFoldDB" id="A0A1E4TRI4"/>
<dbReference type="Proteomes" id="UP000094236">
    <property type="component" value="Unassembled WGS sequence"/>
</dbReference>
<evidence type="ECO:0000256" key="2">
    <source>
        <dbReference type="ARBA" id="ARBA00022679"/>
    </source>
</evidence>
<evidence type="ECO:0000259" key="6">
    <source>
        <dbReference type="Pfam" id="PF03109"/>
    </source>
</evidence>
<sequence>MVLASSSLKVMGEACNVISRDVNGVYGASSFLRNEERSNKLWEEVQFQSQKARNDNEKLNFDVSGEEDDIFGAAKVKSEAARLNVEKHDNVVPSKDDKNINSNSGIIINNPKRPTLNKNSNLDNVREYSTSSNGRDKNDDYDASNNNQSNNSTKIQMTSSSVPSSRLERLFHYGALAAGVGIGMAQQSLKHYAAGTKPESAQSLILSPKNIERMAKKFSRMRGAALKIGQLLSFQDSTVLPPGIREVLLRVQNSAHYMLPGQLEKVMRDQLGDNWRSNYFASFQDVPIAAASIGQVHRAVTKNLEPVVIKVQYPGVADSIDSDLSNLALLLTASRILPAGLFLDKTIDNARLELKWECDYIREAQSLIRFRELLKDDDVFKVPKVYNELSGQHVLTMEEMKGTEVIKGNWNQDTANWIATQIMRLSLTEIAKFKFMQTDPNWANFLYNEKTNKIELLDFGATRDYGDEFIKNYLNCLRASILKDRDLVELYSKKLGYLTGLESAAMTQAHIDSILVLGEPFSPADNHGKNFDFGNQTVTDRVRSNIGTMLNERLTPPPEETYSLHRKLSGVYLLCARLKAKIPGEQIFKDVIGTEIQ</sequence>
<dbReference type="GO" id="GO:0016887">
    <property type="term" value="F:ATP hydrolysis activity"/>
    <property type="evidence" value="ECO:0007669"/>
    <property type="project" value="EnsemblFungi"/>
</dbReference>
<evidence type="ECO:0000313" key="8">
    <source>
        <dbReference type="Proteomes" id="UP000094236"/>
    </source>
</evidence>
<feature type="compositionally biased region" description="Polar residues" evidence="5">
    <location>
        <begin position="143"/>
        <end position="159"/>
    </location>
</feature>